<evidence type="ECO:0000256" key="7">
    <source>
        <dbReference type="ARBA" id="ARBA00023237"/>
    </source>
</evidence>
<dbReference type="AlphaFoldDB" id="A0A371RM41"/>
<comment type="subcellular location">
    <subcellularLocation>
        <location evidence="8">Cell outer membrane</location>
    </subcellularLocation>
    <subcellularLocation>
        <location evidence="1">Membrane</location>
    </subcellularLocation>
</comment>
<dbReference type="Gene3D" id="3.10.20.310">
    <property type="entry name" value="membrane protein fhac"/>
    <property type="match status" value="5"/>
</dbReference>
<dbReference type="FunCoup" id="A0A371RM41">
    <property type="interactions" value="258"/>
</dbReference>
<comment type="subunit">
    <text evidence="8">Part of the Bam complex.</text>
</comment>
<keyword evidence="7 8" id="KW-0998">Cell outer membrane</keyword>
<keyword evidence="3 8" id="KW-0812">Transmembrane</keyword>
<dbReference type="InterPro" id="IPR010827">
    <property type="entry name" value="BamA/TamA_POTRA"/>
</dbReference>
<comment type="function">
    <text evidence="8">Part of the outer membrane protein assembly complex, which is involved in assembly and insertion of beta-barrel proteins into the outer membrane.</text>
</comment>
<dbReference type="Proteomes" id="UP000264589">
    <property type="component" value="Unassembled WGS sequence"/>
</dbReference>
<comment type="caution">
    <text evidence="11">The sequence shown here is derived from an EMBL/GenBank/DDBJ whole genome shotgun (WGS) entry which is preliminary data.</text>
</comment>
<evidence type="ECO:0000256" key="9">
    <source>
        <dbReference type="NCBIfam" id="TIGR03303"/>
    </source>
</evidence>
<dbReference type="InterPro" id="IPR034746">
    <property type="entry name" value="POTRA"/>
</dbReference>
<evidence type="ECO:0000256" key="6">
    <source>
        <dbReference type="ARBA" id="ARBA00023136"/>
    </source>
</evidence>
<dbReference type="PIRSF" id="PIRSF006076">
    <property type="entry name" value="OM_assembly_OMP85"/>
    <property type="match status" value="1"/>
</dbReference>
<evidence type="ECO:0000313" key="12">
    <source>
        <dbReference type="Proteomes" id="UP000264589"/>
    </source>
</evidence>
<evidence type="ECO:0000256" key="8">
    <source>
        <dbReference type="HAMAP-Rule" id="MF_01430"/>
    </source>
</evidence>
<dbReference type="EMBL" id="QUQO01000001">
    <property type="protein sequence ID" value="RFB06436.1"/>
    <property type="molecule type" value="Genomic_DNA"/>
</dbReference>
<dbReference type="HAMAP" id="MF_01430">
    <property type="entry name" value="OM_assembly_BamA"/>
    <property type="match status" value="1"/>
</dbReference>
<evidence type="ECO:0000313" key="11">
    <source>
        <dbReference type="EMBL" id="RFB06436.1"/>
    </source>
</evidence>
<dbReference type="PANTHER" id="PTHR12815:SF23">
    <property type="entry name" value="OUTER MEMBRANE PROTEIN ASSEMBLY FACTOR BAMA"/>
    <property type="match status" value="1"/>
</dbReference>
<comment type="similarity">
    <text evidence="8">Belongs to the BamA family.</text>
</comment>
<keyword evidence="6 8" id="KW-0472">Membrane</keyword>
<dbReference type="GO" id="GO:0051205">
    <property type="term" value="P:protein insertion into membrane"/>
    <property type="evidence" value="ECO:0007669"/>
    <property type="project" value="UniProtKB-UniRule"/>
</dbReference>
<dbReference type="GO" id="GO:0043165">
    <property type="term" value="P:Gram-negative-bacterium-type cell outer membrane assembly"/>
    <property type="evidence" value="ECO:0007669"/>
    <property type="project" value="UniProtKB-UniRule"/>
</dbReference>
<dbReference type="PANTHER" id="PTHR12815">
    <property type="entry name" value="SORTING AND ASSEMBLY MACHINERY SAMM50 PROTEIN FAMILY MEMBER"/>
    <property type="match status" value="1"/>
</dbReference>
<evidence type="ECO:0000259" key="10">
    <source>
        <dbReference type="PROSITE" id="PS51779"/>
    </source>
</evidence>
<keyword evidence="5 8" id="KW-0677">Repeat</keyword>
<feature type="signal peptide" evidence="8">
    <location>
        <begin position="1"/>
        <end position="17"/>
    </location>
</feature>
<keyword evidence="4 8" id="KW-0732">Signal</keyword>
<dbReference type="GO" id="GO:0009279">
    <property type="term" value="C:cell outer membrane"/>
    <property type="evidence" value="ECO:0007669"/>
    <property type="project" value="UniProtKB-SubCell"/>
</dbReference>
<evidence type="ECO:0000256" key="2">
    <source>
        <dbReference type="ARBA" id="ARBA00022452"/>
    </source>
</evidence>
<dbReference type="InParanoid" id="A0A371RM41"/>
<dbReference type="Pfam" id="PF07244">
    <property type="entry name" value="POTRA"/>
    <property type="match status" value="5"/>
</dbReference>
<dbReference type="NCBIfam" id="TIGR03303">
    <property type="entry name" value="OM_YaeT"/>
    <property type="match status" value="1"/>
</dbReference>
<dbReference type="PROSITE" id="PS51779">
    <property type="entry name" value="POTRA"/>
    <property type="match status" value="3"/>
</dbReference>
<dbReference type="Pfam" id="PF01103">
    <property type="entry name" value="Omp85"/>
    <property type="match status" value="1"/>
</dbReference>
<organism evidence="11 12">
    <name type="scientific">Parvularcula marina</name>
    <dbReference type="NCBI Taxonomy" id="2292771"/>
    <lineage>
        <taxon>Bacteria</taxon>
        <taxon>Pseudomonadati</taxon>
        <taxon>Pseudomonadota</taxon>
        <taxon>Alphaproteobacteria</taxon>
        <taxon>Parvularculales</taxon>
        <taxon>Parvularculaceae</taxon>
        <taxon>Parvularcula</taxon>
    </lineage>
</organism>
<feature type="domain" description="POTRA" evidence="10">
    <location>
        <begin position="35"/>
        <end position="103"/>
    </location>
</feature>
<dbReference type="Gene3D" id="2.40.160.50">
    <property type="entry name" value="membrane protein fhac: a member of the omp85/tpsb transporter family"/>
    <property type="match status" value="1"/>
</dbReference>
<evidence type="ECO:0000256" key="3">
    <source>
        <dbReference type="ARBA" id="ARBA00022692"/>
    </source>
</evidence>
<reference evidence="11 12" key="1">
    <citation type="submission" date="2018-08" db="EMBL/GenBank/DDBJ databases">
        <title>Parvularcula sp. SM1705, isolated from surface water of the South Sea China.</title>
        <authorList>
            <person name="Sun L."/>
        </authorList>
    </citation>
    <scope>NUCLEOTIDE SEQUENCE [LARGE SCALE GENOMIC DNA]</scope>
    <source>
        <strain evidence="11 12">SM1705</strain>
    </source>
</reference>
<protein>
    <recommendedName>
        <fullName evidence="8 9">Outer membrane protein assembly factor BamA</fullName>
    </recommendedName>
</protein>
<dbReference type="InterPro" id="IPR023707">
    <property type="entry name" value="OM_assembly_BamA"/>
</dbReference>
<sequence precursor="true">MGGVAPLIIGLSASAMAQEPAPQGAAQPGAIQQSPIVQRIEVTGNQRIESGTIRSYLPISPGQPVSQIVIDSSLKALFGTGLFADAEITFDNEGTMRVDVLENPIVNRVRFEGNKTKEDKLTEELQLSPRAIYTRAKVQADTQRIIDIYRAQGKFAATVVPKIIELPQNRVDVIFEIDEGPKTGVAKITFIGNEEFTDAELRKAVLTAETRWWDFLESNDNYDPDRLEYDRQLLREFYTKQGYADFSVVSAVAELTPDREDFYITFTVEEGPQYEFGKIDVRTSLEKVPGGSLERVIPIRQGMQFNSELMEQAEESITYATGIAGYAFVDVQPRLTRNPETQTVDVVFEVNEGPRVYVERINIRGNFQTLDRVIRREMRLAEGDAFNKVLVERSERRIKGLGYFSEVEVTEQPGSAPDRTELDVAVTEQSTGSFQVGAGFSSADAFIVNFQLEQRNLLGRGQYLLLDLSGSSRTRRARISFTEPYFLGRRLRSGFSVFANRTDFEEAGFVSDSYGAGLNVGFPVSEFGSIGLSYLLRQDDITLEIPGQQTLLAGQSPQDILVAGASFTLNGTNTVVANRCDFLTSSIDPTCDSRGKRLTSQIGYNLRFDRRNDPIDPSAGWRFDVGQSLAGVGGDVNFLQTTARGSIYQRLPFDFVGALKFDAGYVDGFGDDGVRVNDRFFKGGNRGFRGFDVAGVGPRYIQCRSGGTRIAGTARYERFDGDPVGTLCTNTVDRAIGARAYAIGTLEAKIPLPTPPEQGIRAALFTDFGAVGVIDEDDKLLNQNLLSYIDYDGNGVGDEPVQDDFSLRVSAGLSINWNSPFGPVQIDIAEALVREEYDEEQVIRFSAGGAF</sequence>
<name>A0A371RM41_9PROT</name>
<evidence type="ECO:0000256" key="4">
    <source>
        <dbReference type="ARBA" id="ARBA00022729"/>
    </source>
</evidence>
<feature type="chain" id="PRO_5017095706" description="Outer membrane protein assembly factor BamA" evidence="8">
    <location>
        <begin position="18"/>
        <end position="851"/>
    </location>
</feature>
<dbReference type="OrthoDB" id="9803054at2"/>
<evidence type="ECO:0000256" key="1">
    <source>
        <dbReference type="ARBA" id="ARBA00004370"/>
    </source>
</evidence>
<dbReference type="InterPro" id="IPR000184">
    <property type="entry name" value="Bac_surfAg_D15"/>
</dbReference>
<accession>A0A371RM41</accession>
<feature type="domain" description="POTRA" evidence="10">
    <location>
        <begin position="104"/>
        <end position="180"/>
    </location>
</feature>
<proteinExistence type="inferred from homology"/>
<gene>
    <name evidence="8 11" type="primary">bamA</name>
    <name evidence="11" type="ORF">DX908_10795</name>
</gene>
<dbReference type="InterPro" id="IPR039910">
    <property type="entry name" value="D15-like"/>
</dbReference>
<keyword evidence="2 8" id="KW-1134">Transmembrane beta strand</keyword>
<feature type="domain" description="POTRA" evidence="10">
    <location>
        <begin position="356"/>
        <end position="429"/>
    </location>
</feature>
<evidence type="ECO:0000256" key="5">
    <source>
        <dbReference type="ARBA" id="ARBA00022737"/>
    </source>
</evidence>
<keyword evidence="12" id="KW-1185">Reference proteome</keyword>